<gene>
    <name evidence="5" type="ordered locus">Mycch_2670</name>
</gene>
<dbReference type="RefSeq" id="WP_014815915.1">
    <property type="nucleotide sequence ID" value="NC_018027.1"/>
</dbReference>
<keyword evidence="6" id="KW-1185">Reference proteome</keyword>
<protein>
    <submittedName>
        <fullName evidence="5">Integrase</fullName>
    </submittedName>
</protein>
<dbReference type="InterPro" id="IPR011010">
    <property type="entry name" value="DNA_brk_join_enz"/>
</dbReference>
<evidence type="ECO:0000256" key="1">
    <source>
        <dbReference type="ARBA" id="ARBA00008857"/>
    </source>
</evidence>
<evidence type="ECO:0000259" key="4">
    <source>
        <dbReference type="PROSITE" id="PS51898"/>
    </source>
</evidence>
<dbReference type="HOGENOM" id="CLU_027562_17_5_11"/>
<dbReference type="Gene3D" id="1.10.443.10">
    <property type="entry name" value="Intergrase catalytic core"/>
    <property type="match status" value="1"/>
</dbReference>
<dbReference type="InterPro" id="IPR002104">
    <property type="entry name" value="Integrase_catalytic"/>
</dbReference>
<dbReference type="GO" id="GO:0015074">
    <property type="term" value="P:DNA integration"/>
    <property type="evidence" value="ECO:0007669"/>
    <property type="project" value="InterPro"/>
</dbReference>
<dbReference type="STRING" id="710421.Mycch_2670"/>
<organism evidence="5 6">
    <name type="scientific">Mycolicibacterium chubuense (strain NBB4)</name>
    <name type="common">Mycobacterium chubuense</name>
    <dbReference type="NCBI Taxonomy" id="710421"/>
    <lineage>
        <taxon>Bacteria</taxon>
        <taxon>Bacillati</taxon>
        <taxon>Actinomycetota</taxon>
        <taxon>Actinomycetes</taxon>
        <taxon>Mycobacteriales</taxon>
        <taxon>Mycobacteriaceae</taxon>
        <taxon>Mycolicibacterium</taxon>
    </lineage>
</organism>
<dbReference type="PATRIC" id="fig|710421.3.peg.2658"/>
<dbReference type="SUPFAM" id="SSF56349">
    <property type="entry name" value="DNA breaking-rejoining enzymes"/>
    <property type="match status" value="1"/>
</dbReference>
<dbReference type="AlphaFoldDB" id="I4BJI0"/>
<dbReference type="InterPro" id="IPR058717">
    <property type="entry name" value="Phage_L5_Integrase_N"/>
</dbReference>
<dbReference type="PANTHER" id="PTHR30349:SF64">
    <property type="entry name" value="PROPHAGE INTEGRASE INTD-RELATED"/>
    <property type="match status" value="1"/>
</dbReference>
<dbReference type="GO" id="GO:0006310">
    <property type="term" value="P:DNA recombination"/>
    <property type="evidence" value="ECO:0007669"/>
    <property type="project" value="UniProtKB-KW"/>
</dbReference>
<dbReference type="GO" id="GO:0003677">
    <property type="term" value="F:DNA binding"/>
    <property type="evidence" value="ECO:0007669"/>
    <property type="project" value="UniProtKB-KW"/>
</dbReference>
<dbReference type="InterPro" id="IPR013762">
    <property type="entry name" value="Integrase-like_cat_sf"/>
</dbReference>
<evidence type="ECO:0000256" key="2">
    <source>
        <dbReference type="ARBA" id="ARBA00023125"/>
    </source>
</evidence>
<dbReference type="Pfam" id="PF00589">
    <property type="entry name" value="Phage_integrase"/>
    <property type="match status" value="1"/>
</dbReference>
<sequence length="384" mass="42882">MTRRPRRSWGKIRRLPSGRYQASYSHNLSRHVAPVTYTTKMSAEAWLAAEHRLIEYDEWTPPAQRKNATQKRGTVFGDYALDVVGQRDLKPRTRQGYLDLLDGPLARFSKVPLAQISPEMIRTWYAGSVLAKTPTRRAHAYQLLRTVLNTAVTDGLLTTNPCVVRNAGTTRPKREASTPLTFAETEKLALGVPVNLKAFVLLGVWCGLRFGELAALTRADITDDGADSMVIHVRHSVTHRDVSGSKTGWTCTVDSPKNHETHDVPVPPHIVPDIRSHLATFFDSEPDSVVFKPPKTCHLNEKTFRRAWASALKSIGREGFRIHDMRHTATSYATMVASPVEVQARIGHKTAQASQRYQHQMSDRPNVIAADLSRLAGWDGSAPR</sequence>
<keyword evidence="2" id="KW-0238">DNA-binding</keyword>
<accession>I4BJI0</accession>
<evidence type="ECO:0000256" key="3">
    <source>
        <dbReference type="ARBA" id="ARBA00023172"/>
    </source>
</evidence>
<dbReference type="Proteomes" id="UP000006057">
    <property type="component" value="Chromosome"/>
</dbReference>
<dbReference type="KEGG" id="mcb:Mycch_2670"/>
<proteinExistence type="inferred from homology"/>
<reference evidence="5 6" key="1">
    <citation type="submission" date="2012-06" db="EMBL/GenBank/DDBJ databases">
        <title>Complete sequence of chromosome of Mycobacterium chubuense NBB4.</title>
        <authorList>
            <consortium name="US DOE Joint Genome Institute"/>
            <person name="Lucas S."/>
            <person name="Han J."/>
            <person name="Lapidus A."/>
            <person name="Cheng J.-F."/>
            <person name="Goodwin L."/>
            <person name="Pitluck S."/>
            <person name="Peters L."/>
            <person name="Mikhailova N."/>
            <person name="Teshima H."/>
            <person name="Detter J.C."/>
            <person name="Han C."/>
            <person name="Tapia R."/>
            <person name="Land M."/>
            <person name="Hauser L."/>
            <person name="Kyrpides N."/>
            <person name="Ivanova N."/>
            <person name="Pagani I."/>
            <person name="Mattes T."/>
            <person name="Holmes A."/>
            <person name="Rutledge P."/>
            <person name="Paulsen I."/>
            <person name="Coleman N."/>
            <person name="Woyke T."/>
        </authorList>
    </citation>
    <scope>NUCLEOTIDE SEQUENCE [LARGE SCALE GENOMIC DNA]</scope>
    <source>
        <strain evidence="5 6">NBB4</strain>
    </source>
</reference>
<dbReference type="eggNOG" id="COG0582">
    <property type="taxonomic scope" value="Bacteria"/>
</dbReference>
<evidence type="ECO:0000313" key="6">
    <source>
        <dbReference type="Proteomes" id="UP000006057"/>
    </source>
</evidence>
<dbReference type="PROSITE" id="PS51898">
    <property type="entry name" value="TYR_RECOMBINASE"/>
    <property type="match status" value="1"/>
</dbReference>
<dbReference type="PANTHER" id="PTHR30349">
    <property type="entry name" value="PHAGE INTEGRASE-RELATED"/>
    <property type="match status" value="1"/>
</dbReference>
<evidence type="ECO:0000313" key="5">
    <source>
        <dbReference type="EMBL" id="AFM17437.1"/>
    </source>
</evidence>
<dbReference type="EMBL" id="CP003053">
    <property type="protein sequence ID" value="AFM17437.1"/>
    <property type="molecule type" value="Genomic_DNA"/>
</dbReference>
<comment type="similarity">
    <text evidence="1">Belongs to the 'phage' integrase family.</text>
</comment>
<dbReference type="InterPro" id="IPR010998">
    <property type="entry name" value="Integrase_recombinase_N"/>
</dbReference>
<dbReference type="OrthoDB" id="1822491at2"/>
<keyword evidence="3" id="KW-0233">DNA recombination</keyword>
<name>I4BJI0_MYCCN</name>
<dbReference type="Gene3D" id="1.10.150.130">
    <property type="match status" value="1"/>
</dbReference>
<dbReference type="InterPro" id="IPR050090">
    <property type="entry name" value="Tyrosine_recombinase_XerCD"/>
</dbReference>
<dbReference type="Pfam" id="PF26003">
    <property type="entry name" value="Integrase_N_phage"/>
    <property type="match status" value="1"/>
</dbReference>
<feature type="domain" description="Tyr recombinase" evidence="4">
    <location>
        <begin position="175"/>
        <end position="370"/>
    </location>
</feature>